<feature type="compositionally biased region" description="Basic and acidic residues" evidence="1">
    <location>
        <begin position="47"/>
        <end position="58"/>
    </location>
</feature>
<dbReference type="GO" id="GO:0008061">
    <property type="term" value="F:chitin binding"/>
    <property type="evidence" value="ECO:0007669"/>
    <property type="project" value="InterPro"/>
</dbReference>
<dbReference type="SUPFAM" id="SSF57625">
    <property type="entry name" value="Invertebrate chitin-binding proteins"/>
    <property type="match status" value="1"/>
</dbReference>
<reference evidence="3 4" key="1">
    <citation type="journal article" date="2019" name="Sci. Rep.">
        <title>Orb-weaving spider Araneus ventricosus genome elucidates the spidroin gene catalogue.</title>
        <authorList>
            <person name="Kono N."/>
            <person name="Nakamura H."/>
            <person name="Ohtoshi R."/>
            <person name="Moran D.A.P."/>
            <person name="Shinohara A."/>
            <person name="Yoshida Y."/>
            <person name="Fujiwara M."/>
            <person name="Mori M."/>
            <person name="Tomita M."/>
            <person name="Arakawa K."/>
        </authorList>
    </citation>
    <scope>NUCLEOTIDE SEQUENCE [LARGE SCALE GENOMIC DNA]</scope>
</reference>
<dbReference type="Pfam" id="PF01607">
    <property type="entry name" value="CBM_14"/>
    <property type="match status" value="1"/>
</dbReference>
<dbReference type="InterPro" id="IPR002557">
    <property type="entry name" value="Chitin-bd_dom"/>
</dbReference>
<dbReference type="Proteomes" id="UP000499080">
    <property type="component" value="Unassembled WGS sequence"/>
</dbReference>
<dbReference type="AlphaFoldDB" id="A0A4Y2NM31"/>
<keyword evidence="4" id="KW-1185">Reference proteome</keyword>
<protein>
    <recommendedName>
        <fullName evidence="2">Chitin-binding type-2 domain-containing protein</fullName>
    </recommendedName>
</protein>
<organism evidence="3 4">
    <name type="scientific">Araneus ventricosus</name>
    <name type="common">Orbweaver spider</name>
    <name type="synonym">Epeira ventricosa</name>
    <dbReference type="NCBI Taxonomy" id="182803"/>
    <lineage>
        <taxon>Eukaryota</taxon>
        <taxon>Metazoa</taxon>
        <taxon>Ecdysozoa</taxon>
        <taxon>Arthropoda</taxon>
        <taxon>Chelicerata</taxon>
        <taxon>Arachnida</taxon>
        <taxon>Araneae</taxon>
        <taxon>Araneomorphae</taxon>
        <taxon>Entelegynae</taxon>
        <taxon>Araneoidea</taxon>
        <taxon>Araneidae</taxon>
        <taxon>Araneus</taxon>
    </lineage>
</organism>
<dbReference type="OrthoDB" id="6426309at2759"/>
<accession>A0A4Y2NM31</accession>
<gene>
    <name evidence="3" type="ORF">AVEN_27870_1</name>
</gene>
<feature type="domain" description="Chitin-binding type-2" evidence="2">
    <location>
        <begin position="96"/>
        <end position="155"/>
    </location>
</feature>
<dbReference type="GO" id="GO:0005576">
    <property type="term" value="C:extracellular region"/>
    <property type="evidence" value="ECO:0007669"/>
    <property type="project" value="InterPro"/>
</dbReference>
<evidence type="ECO:0000256" key="1">
    <source>
        <dbReference type="SAM" id="MobiDB-lite"/>
    </source>
</evidence>
<dbReference type="PANTHER" id="PTHR22933">
    <property type="entry name" value="FI18007P1-RELATED"/>
    <property type="match status" value="1"/>
</dbReference>
<dbReference type="PROSITE" id="PS50940">
    <property type="entry name" value="CHIT_BIND_II"/>
    <property type="match status" value="1"/>
</dbReference>
<dbReference type="PANTHER" id="PTHR22933:SF43">
    <property type="entry name" value="LP10131P"/>
    <property type="match status" value="1"/>
</dbReference>
<comment type="caution">
    <text evidence="3">The sequence shown here is derived from an EMBL/GenBank/DDBJ whole genome shotgun (WGS) entry which is preliminary data.</text>
</comment>
<feature type="region of interest" description="Disordered" evidence="1">
    <location>
        <begin position="1"/>
        <end position="63"/>
    </location>
</feature>
<proteinExistence type="predicted"/>
<dbReference type="SMART" id="SM00494">
    <property type="entry name" value="ChtBD2"/>
    <property type="match status" value="1"/>
</dbReference>
<sequence length="707" mass="80486">MRPIKSRVDSLSSSTTSPDYNTNEDYPDNYPDYHDRDYPNPDYYDQTPDREGRSRSFPEDVPDVMSEDNYLKQLRSTIPGIPGVDYPLYQSVPDTSFRCQDQRNPGFYGDVEAQCQVFHICQEDGRHDSFLCPVGTVFSQMNFICDWWFNFKCDETPTFFHLNAQFYTSSGATPASVMIRETMKKMRRFTGGTKYKSSVMKNSMRNANIDFNNEMKRMSMDNQKFMAEMERRRIMNLFLPKMRPANFWKRLRSTTSTDKQMNDNTINVLPTGATAALRNEDFKLLASTKHLDFANSDYPTTSVGTTEFSPQTTSANHIFETTSQFMNNTIQSNNTESILVFESTSNTYPMSNEIETENIEQSGASTSSSFDENGINMSLTLPTASFDIHSISENITLNSIPIEITEEDFNDIMALIDLNIENSTDTLTPLTEEYIANQTDMFSGNVSEANNLLSESPINSTHLPTPSPNTEFNIALYPPSTNISSATLGNGTHVSVSVTIRARTGISRLKWRRVGQGKKRKNLKLENAPASADVDENRDSFMDVEYRKRPIRNKKLRSRIMWIPTKNNSLSRKSHWRIFLNSRPQNFSTYSLRKEKEQIQRAQLTGNVKLPIKIQEPKLEKEQMQKSELTGHVKSPIHIQEAEIVKNKSLEPSMVQHPKAALSYTDSTSETLMTESTKVSFTLMAMAESTTSNSLDITSINLVTQQF</sequence>
<dbReference type="Gene3D" id="2.170.140.10">
    <property type="entry name" value="Chitin binding domain"/>
    <property type="match status" value="1"/>
</dbReference>
<evidence type="ECO:0000313" key="3">
    <source>
        <dbReference type="EMBL" id="GBN40361.1"/>
    </source>
</evidence>
<evidence type="ECO:0000313" key="4">
    <source>
        <dbReference type="Proteomes" id="UP000499080"/>
    </source>
</evidence>
<dbReference type="InterPro" id="IPR052976">
    <property type="entry name" value="Scoloptoxin-like"/>
</dbReference>
<name>A0A4Y2NM31_ARAVE</name>
<evidence type="ECO:0000259" key="2">
    <source>
        <dbReference type="PROSITE" id="PS50940"/>
    </source>
</evidence>
<dbReference type="EMBL" id="BGPR01009492">
    <property type="protein sequence ID" value="GBN40361.1"/>
    <property type="molecule type" value="Genomic_DNA"/>
</dbReference>
<dbReference type="InterPro" id="IPR036508">
    <property type="entry name" value="Chitin-bd_dom_sf"/>
</dbReference>